<evidence type="ECO:0000256" key="1">
    <source>
        <dbReference type="SAM" id="MobiDB-lite"/>
    </source>
</evidence>
<protein>
    <submittedName>
        <fullName evidence="2">Fatty acid oxidation complex subunit alpha</fullName>
    </submittedName>
</protein>
<evidence type="ECO:0000313" key="3">
    <source>
        <dbReference type="Proteomes" id="UP000464178"/>
    </source>
</evidence>
<dbReference type="InterPro" id="IPR029045">
    <property type="entry name" value="ClpP/crotonase-like_dom_sf"/>
</dbReference>
<evidence type="ECO:0000313" key="2">
    <source>
        <dbReference type="EMBL" id="VTS01077.1"/>
    </source>
</evidence>
<dbReference type="PANTHER" id="PTHR11941">
    <property type="entry name" value="ENOYL-COA HYDRATASE-RELATED"/>
    <property type="match status" value="1"/>
</dbReference>
<sequence length="312" mass="33658">MARAALAIPSNLLQFRAAQFGLISRLRLANISGMLFESAHIRVTAEYGAATLWLGFPGDPVNALDAARLNELDSALTRIETNVFINTLVVRSAKPFGFCAGLHPHVEHVTDRASFAARGQRAFARLSALPFATVAFIDGPCLGTGFELALACDYRLCVATPTTHLGFPGQFACFGGSNRLRKVVGRRADVLIESGRTFSGREARDLGLVDRAFCARRAKIELRTFLDELECAPRVPEREIDETGFAQERRAFAALKSLSTNATISIPSDTDTLLARGFITPLEAEQARARTASAPAPASTTGEPARPVRRAA</sequence>
<proteinExistence type="predicted"/>
<dbReference type="PANTHER" id="PTHR11941:SF54">
    <property type="entry name" value="ENOYL-COA HYDRATASE, MITOCHONDRIAL"/>
    <property type="match status" value="1"/>
</dbReference>
<dbReference type="CDD" id="cd06558">
    <property type="entry name" value="crotonase-like"/>
    <property type="match status" value="1"/>
</dbReference>
<dbReference type="InterPro" id="IPR001753">
    <property type="entry name" value="Enoyl-CoA_hydra/iso"/>
</dbReference>
<feature type="compositionally biased region" description="Low complexity" evidence="1">
    <location>
        <begin position="289"/>
        <end position="305"/>
    </location>
</feature>
<dbReference type="AlphaFoldDB" id="A0A6P2DHB4"/>
<dbReference type="GO" id="GO:0003824">
    <property type="term" value="F:catalytic activity"/>
    <property type="evidence" value="ECO:0007669"/>
    <property type="project" value="UniProtKB-ARBA"/>
</dbReference>
<dbReference type="Proteomes" id="UP000464178">
    <property type="component" value="Chromosome"/>
</dbReference>
<dbReference type="SUPFAM" id="SSF52096">
    <property type="entry name" value="ClpP/crotonase"/>
    <property type="match status" value="1"/>
</dbReference>
<accession>A0A6P2DHB4</accession>
<dbReference type="Gene3D" id="3.90.226.10">
    <property type="entry name" value="2-enoyl-CoA Hydratase, Chain A, domain 1"/>
    <property type="match status" value="1"/>
</dbReference>
<dbReference type="EMBL" id="LR593886">
    <property type="protein sequence ID" value="VTS01077.1"/>
    <property type="molecule type" value="Genomic_DNA"/>
</dbReference>
<gene>
    <name evidence="2" type="ORF">SOIL9_79700</name>
</gene>
<dbReference type="Pfam" id="PF00378">
    <property type="entry name" value="ECH_1"/>
    <property type="match status" value="1"/>
</dbReference>
<dbReference type="GO" id="GO:0006635">
    <property type="term" value="P:fatty acid beta-oxidation"/>
    <property type="evidence" value="ECO:0007669"/>
    <property type="project" value="TreeGrafter"/>
</dbReference>
<keyword evidence="3" id="KW-1185">Reference proteome</keyword>
<organism evidence="2 3">
    <name type="scientific">Gemmata massiliana</name>
    <dbReference type="NCBI Taxonomy" id="1210884"/>
    <lineage>
        <taxon>Bacteria</taxon>
        <taxon>Pseudomonadati</taxon>
        <taxon>Planctomycetota</taxon>
        <taxon>Planctomycetia</taxon>
        <taxon>Gemmatales</taxon>
        <taxon>Gemmataceae</taxon>
        <taxon>Gemmata</taxon>
    </lineage>
</organism>
<reference evidence="2 3" key="1">
    <citation type="submission" date="2019-05" db="EMBL/GenBank/DDBJ databases">
        <authorList>
            <consortium name="Science for Life Laboratories"/>
        </authorList>
    </citation>
    <scope>NUCLEOTIDE SEQUENCE [LARGE SCALE GENOMIC DNA]</scope>
    <source>
        <strain evidence="2">Soil9</strain>
    </source>
</reference>
<feature type="region of interest" description="Disordered" evidence="1">
    <location>
        <begin position="286"/>
        <end position="312"/>
    </location>
</feature>
<name>A0A6P2DHB4_9BACT</name>
<dbReference type="KEGG" id="gms:SOIL9_79700"/>